<keyword evidence="3" id="KW-1185">Reference proteome</keyword>
<proteinExistence type="predicted"/>
<dbReference type="CDD" id="cd01650">
    <property type="entry name" value="RT_nLTR_like"/>
    <property type="match status" value="1"/>
</dbReference>
<evidence type="ECO:0000259" key="1">
    <source>
        <dbReference type="PROSITE" id="PS50878"/>
    </source>
</evidence>
<dbReference type="SUPFAM" id="SSF56672">
    <property type="entry name" value="DNA/RNA polymerases"/>
    <property type="match status" value="1"/>
</dbReference>
<dbReference type="Proteomes" id="UP001151760">
    <property type="component" value="Unassembled WGS sequence"/>
</dbReference>
<evidence type="ECO:0000313" key="3">
    <source>
        <dbReference type="Proteomes" id="UP001151760"/>
    </source>
</evidence>
<sequence length="424" mass="49198">MMKNNIFAAISEFFNNGDISIRCNASFITLILKIESPLVVNDFRPISLISILYKIIAKIISCRIALIIADIVDPVQSAFIKNRQILDGPMILNEVVHTLKRKKKKAMIFKVDIAKAYDTLSWDYLIFVIRFMGFGNKYVRWIKACLESARSSVLVNGSPTMEFQLERGLRQGDPLAPFLFILAMEGFHIAMEDAIEAKKYIGINIGDVCLSHLIYADDVIVLGEWSQFNLFKNAMVGDRWNGSSFAWNWRRPLRGGTKDDQYHRICDIIEQITIVQTEDSWRWSCDKMDSFSVNGLRKHLDCLALPSHYLATRWNKIVPRKVNIHVWRLIKDRLPTQFNLWFRDIDNVSLICPMCNNGLESSYHTMSECIIAIKVWNLVVKRLNLNLPFQLRPNELLDFVNNEDNLHKAKDIIFTIIYTVWWEL</sequence>
<keyword evidence="2" id="KW-0695">RNA-directed DNA polymerase</keyword>
<reference evidence="2" key="2">
    <citation type="submission" date="2022-01" db="EMBL/GenBank/DDBJ databases">
        <authorList>
            <person name="Yamashiro T."/>
            <person name="Shiraishi A."/>
            <person name="Satake H."/>
            <person name="Nakayama K."/>
        </authorList>
    </citation>
    <scope>NUCLEOTIDE SEQUENCE</scope>
</reference>
<reference evidence="2" key="1">
    <citation type="journal article" date="2022" name="Int. J. Mol. Sci.">
        <title>Draft Genome of Tanacetum Coccineum: Genomic Comparison of Closely Related Tanacetum-Family Plants.</title>
        <authorList>
            <person name="Yamashiro T."/>
            <person name="Shiraishi A."/>
            <person name="Nakayama K."/>
            <person name="Satake H."/>
        </authorList>
    </citation>
    <scope>NUCLEOTIDE SEQUENCE</scope>
</reference>
<comment type="caution">
    <text evidence="2">The sequence shown here is derived from an EMBL/GenBank/DDBJ whole genome shotgun (WGS) entry which is preliminary data.</text>
</comment>
<organism evidence="2 3">
    <name type="scientific">Tanacetum coccineum</name>
    <dbReference type="NCBI Taxonomy" id="301880"/>
    <lineage>
        <taxon>Eukaryota</taxon>
        <taxon>Viridiplantae</taxon>
        <taxon>Streptophyta</taxon>
        <taxon>Embryophyta</taxon>
        <taxon>Tracheophyta</taxon>
        <taxon>Spermatophyta</taxon>
        <taxon>Magnoliopsida</taxon>
        <taxon>eudicotyledons</taxon>
        <taxon>Gunneridae</taxon>
        <taxon>Pentapetalae</taxon>
        <taxon>asterids</taxon>
        <taxon>campanulids</taxon>
        <taxon>Asterales</taxon>
        <taxon>Asteraceae</taxon>
        <taxon>Asteroideae</taxon>
        <taxon>Anthemideae</taxon>
        <taxon>Anthemidinae</taxon>
        <taxon>Tanacetum</taxon>
    </lineage>
</organism>
<name>A0ABQ5BFA8_9ASTR</name>
<dbReference type="InterPro" id="IPR000477">
    <property type="entry name" value="RT_dom"/>
</dbReference>
<evidence type="ECO:0000313" key="2">
    <source>
        <dbReference type="EMBL" id="GJT12271.1"/>
    </source>
</evidence>
<keyword evidence="2" id="KW-0548">Nucleotidyltransferase</keyword>
<dbReference type="Pfam" id="PF13966">
    <property type="entry name" value="zf-RVT"/>
    <property type="match status" value="1"/>
</dbReference>
<dbReference type="EMBL" id="BQNB010013134">
    <property type="protein sequence ID" value="GJT12271.1"/>
    <property type="molecule type" value="Genomic_DNA"/>
</dbReference>
<dbReference type="InterPro" id="IPR026960">
    <property type="entry name" value="RVT-Znf"/>
</dbReference>
<dbReference type="GO" id="GO:0003964">
    <property type="term" value="F:RNA-directed DNA polymerase activity"/>
    <property type="evidence" value="ECO:0007669"/>
    <property type="project" value="UniProtKB-KW"/>
</dbReference>
<gene>
    <name evidence="2" type="ORF">Tco_0859313</name>
</gene>
<protein>
    <submittedName>
        <fullName evidence="2">RNA-directed DNA polymerase, eukaryota, reverse transcriptase zinc-binding domain protein</fullName>
    </submittedName>
</protein>
<accession>A0ABQ5BFA8</accession>
<dbReference type="InterPro" id="IPR052343">
    <property type="entry name" value="Retrotransposon-Effector_Assoc"/>
</dbReference>
<keyword evidence="2" id="KW-0808">Transferase</keyword>
<dbReference type="PANTHER" id="PTHR46890">
    <property type="entry name" value="NON-LTR RETROLELEMENT REVERSE TRANSCRIPTASE-LIKE PROTEIN-RELATED"/>
    <property type="match status" value="1"/>
</dbReference>
<feature type="domain" description="Reverse transcriptase" evidence="1">
    <location>
        <begin position="12"/>
        <end position="288"/>
    </location>
</feature>
<dbReference type="PROSITE" id="PS50878">
    <property type="entry name" value="RT_POL"/>
    <property type="match status" value="1"/>
</dbReference>
<dbReference type="PANTHER" id="PTHR46890:SF50">
    <property type="entry name" value="RNA-DIRECTED DNA POLYMERASE, EUKARYOTA, REVERSE TRANSCRIPTASE ZINC-BINDING DOMAIN PROTEIN-RELATED"/>
    <property type="match status" value="1"/>
</dbReference>
<dbReference type="Pfam" id="PF00078">
    <property type="entry name" value="RVT_1"/>
    <property type="match status" value="1"/>
</dbReference>
<dbReference type="InterPro" id="IPR043502">
    <property type="entry name" value="DNA/RNA_pol_sf"/>
</dbReference>